<dbReference type="EC" id="2.7.7.108" evidence="9"/>
<reference evidence="11 12" key="1">
    <citation type="journal article" date="2011" name="Stand. Genomic Sci.">
        <title>Complete genome of the onion pathogen Enterobacter cloacae EcWSU1.</title>
        <authorList>
            <person name="Humann J.L."/>
            <person name="Wildung M."/>
            <person name="Cheng C.H."/>
            <person name="Lee T."/>
            <person name="Stewart J.E."/>
            <person name="Drew J.C."/>
            <person name="Triplett E.W."/>
            <person name="Main D."/>
            <person name="Schroeder B.K."/>
        </authorList>
    </citation>
    <scope>NUCLEOTIDE SEQUENCE [LARGE SCALE GENOMIC DNA]</scope>
    <source>
        <strain evidence="11 12">EcWSU1</strain>
    </source>
</reference>
<feature type="binding site" evidence="9">
    <location>
        <position position="165"/>
    </location>
    <ligand>
        <name>ATP</name>
        <dbReference type="ChEBI" id="CHEBI:30616"/>
    </ligand>
</feature>
<comment type="function">
    <text evidence="9">Nucleotidyltransferase involved in the post-translational modification of proteins. It can catalyze the addition of adenosine monophosphate (AMP) or uridine monophosphate (UMP) to a protein, resulting in modifications known as AMPylation and UMPylation.</text>
</comment>
<comment type="catalytic activity">
    <reaction evidence="9">
        <text>L-seryl-[protein] + UTP = O-(5'-uridylyl)-L-seryl-[protein] + diphosphate</text>
        <dbReference type="Rhea" id="RHEA:64604"/>
        <dbReference type="Rhea" id="RHEA-COMP:9863"/>
        <dbReference type="Rhea" id="RHEA-COMP:16635"/>
        <dbReference type="ChEBI" id="CHEBI:29999"/>
        <dbReference type="ChEBI" id="CHEBI:33019"/>
        <dbReference type="ChEBI" id="CHEBI:46398"/>
        <dbReference type="ChEBI" id="CHEBI:156051"/>
    </reaction>
</comment>
<feature type="binding site" evidence="9">
    <location>
        <position position="130"/>
    </location>
    <ligand>
        <name>ATP</name>
        <dbReference type="ChEBI" id="CHEBI:30616"/>
    </ligand>
</feature>
<evidence type="ECO:0000256" key="9">
    <source>
        <dbReference type="HAMAP-Rule" id="MF_00692"/>
    </source>
</evidence>
<dbReference type="InterPro" id="IPR054838">
    <property type="entry name" value="adnlytase_SelO"/>
</dbReference>
<feature type="binding site" evidence="9">
    <location>
        <position position="153"/>
    </location>
    <ligand>
        <name>ATP</name>
        <dbReference type="ChEBI" id="CHEBI:30616"/>
    </ligand>
</feature>
<feature type="binding site" evidence="9">
    <location>
        <position position="166"/>
    </location>
    <ligand>
        <name>ATP</name>
        <dbReference type="ChEBI" id="CHEBI:30616"/>
    </ligand>
</feature>
<evidence type="ECO:0000256" key="2">
    <source>
        <dbReference type="ARBA" id="ARBA00022679"/>
    </source>
</evidence>
<keyword evidence="2 9" id="KW-0808">Transferase</keyword>
<comment type="cofactor">
    <cofactor evidence="9">
        <name>Mg(2+)</name>
        <dbReference type="ChEBI" id="CHEBI:18420"/>
    </cofactor>
    <cofactor evidence="9">
        <name>Mn(2+)</name>
        <dbReference type="ChEBI" id="CHEBI:29035"/>
    </cofactor>
</comment>
<feature type="binding site" evidence="9">
    <location>
        <position position="133"/>
    </location>
    <ligand>
        <name>ATP</name>
        <dbReference type="ChEBI" id="CHEBI:30616"/>
    </ligand>
</feature>
<keyword evidence="5 9" id="KW-0547">Nucleotide-binding</keyword>
<keyword evidence="7 9" id="KW-0460">Magnesium</keyword>
<feature type="binding site" evidence="9">
    <location>
        <position position="302"/>
    </location>
    <ligand>
        <name>ATP</name>
        <dbReference type="ChEBI" id="CHEBI:30616"/>
    </ligand>
</feature>
<keyword evidence="3 9" id="KW-0548">Nucleotidyltransferase</keyword>
<evidence type="ECO:0000256" key="10">
    <source>
        <dbReference type="SAM" id="MobiDB-lite"/>
    </source>
</evidence>
<feature type="binding site" evidence="9">
    <location>
        <position position="216"/>
    </location>
    <ligand>
        <name>ATP</name>
        <dbReference type="ChEBI" id="CHEBI:30616"/>
    </ligand>
</feature>
<dbReference type="Proteomes" id="UP000007838">
    <property type="component" value="Chromosome"/>
</dbReference>
<comment type="catalytic activity">
    <reaction evidence="9">
        <text>L-threonyl-[protein] + ATP = 3-O-(5'-adenylyl)-L-threonyl-[protein] + diphosphate</text>
        <dbReference type="Rhea" id="RHEA:54292"/>
        <dbReference type="Rhea" id="RHEA-COMP:11060"/>
        <dbReference type="Rhea" id="RHEA-COMP:13847"/>
        <dbReference type="ChEBI" id="CHEBI:30013"/>
        <dbReference type="ChEBI" id="CHEBI:30616"/>
        <dbReference type="ChEBI" id="CHEBI:33019"/>
        <dbReference type="ChEBI" id="CHEBI:138113"/>
        <dbReference type="EC" id="2.7.7.108"/>
    </reaction>
</comment>
<evidence type="ECO:0000256" key="8">
    <source>
        <dbReference type="ARBA" id="ARBA00023211"/>
    </source>
</evidence>
<feature type="active site" description="Proton acceptor" evidence="9">
    <location>
        <position position="292"/>
    </location>
</feature>
<feature type="binding site" evidence="9">
    <location>
        <position position="132"/>
    </location>
    <ligand>
        <name>ATP</name>
        <dbReference type="ChEBI" id="CHEBI:30616"/>
    </ligand>
</feature>
<dbReference type="GO" id="GO:0070733">
    <property type="term" value="F:AMPylase activity"/>
    <property type="evidence" value="ECO:0007669"/>
    <property type="project" value="UniProtKB-EC"/>
</dbReference>
<evidence type="ECO:0000256" key="3">
    <source>
        <dbReference type="ARBA" id="ARBA00022695"/>
    </source>
</evidence>
<evidence type="ECO:0000256" key="7">
    <source>
        <dbReference type="ARBA" id="ARBA00022842"/>
    </source>
</evidence>
<name>G8LLA6_9ENTR</name>
<evidence type="ECO:0000313" key="11">
    <source>
        <dbReference type="EMBL" id="AEW73261.1"/>
    </source>
</evidence>
<feature type="binding site" evidence="9">
    <location>
        <position position="223"/>
    </location>
    <ligand>
        <name>ATP</name>
        <dbReference type="ChEBI" id="CHEBI:30616"/>
    </ligand>
</feature>
<dbReference type="InterPro" id="IPR003846">
    <property type="entry name" value="SelO"/>
</dbReference>
<dbReference type="eggNOG" id="COG0397">
    <property type="taxonomic scope" value="Bacteria"/>
</dbReference>
<keyword evidence="6 9" id="KW-0067">ATP-binding</keyword>
<dbReference type="GO" id="GO:0005524">
    <property type="term" value="F:ATP binding"/>
    <property type="evidence" value="ECO:0007669"/>
    <property type="project" value="UniProtKB-UniRule"/>
</dbReference>
<sequence length="524" mass="59327">MAQCRGRSGQPSLQSTSPRSFSDNPLFRPCLSPGKPSTLKAGGPMTLSFTAHWHDELPGFYTALKPTPLQNSRLIWHNDRLADELAVPPEMFQPSDGAGVWGGETLLAGMQPLAQVYSGHQFGVWAGQLGDGRGILLGEQRLPNGETVDWHLKGAGLTPYSRMGDGRAVLRSTIRECLASEAMHALGIPTTRALSIVTSDTPVARETMEKGAMLMRVAQSHLRFGHFEHFYYRREPEKVRQLADYAIRHHWSHFQDEADKYILWFRDVVARTATMIARWQTVGFAHGVMNTDNMSLLGLTFDYGPFGFLDDYQPGYICNHSDYQGRYSFDNQPAVGLWNLQRLAQTLSPFIDVDALNDALDSYQDILLREYGALMRNKLGLVTQERGDNDILNALFALMEREGSDYTRTFRMLSQTEQHSSASPLRDEFIDRQGFDDWFALYRARLQQEQVDDATRQAQMNAANPAMVLRNWLAQRAIEQAEQGEYDELHRLHVALRTPFADRDDDYVSRPPDWGKRLEVSCSS</sequence>
<evidence type="ECO:0000256" key="1">
    <source>
        <dbReference type="ARBA" id="ARBA00009747"/>
    </source>
</evidence>
<feature type="compositionally biased region" description="Polar residues" evidence="10">
    <location>
        <begin position="9"/>
        <end position="23"/>
    </location>
</feature>
<accession>G8LLA6</accession>
<dbReference type="EC" id="2.7.7.-" evidence="9"/>
<feature type="region of interest" description="Disordered" evidence="10">
    <location>
        <begin position="1"/>
        <end position="27"/>
    </location>
</feature>
<dbReference type="PANTHER" id="PTHR32057:SF14">
    <property type="entry name" value="PROTEIN ADENYLYLTRANSFERASE SELO, MITOCHONDRIAL"/>
    <property type="match status" value="1"/>
</dbReference>
<dbReference type="GO" id="GO:0030145">
    <property type="term" value="F:manganese ion binding"/>
    <property type="evidence" value="ECO:0007669"/>
    <property type="project" value="UniProtKB-UniRule"/>
</dbReference>
<dbReference type="PANTHER" id="PTHR32057">
    <property type="entry name" value="PROTEIN ADENYLYLTRANSFERASE SELO, MITOCHONDRIAL"/>
    <property type="match status" value="1"/>
</dbReference>
<keyword evidence="4 9" id="KW-0479">Metal-binding</keyword>
<organism evidence="11 12">
    <name type="scientific">Enterobacter ludwigii</name>
    <dbReference type="NCBI Taxonomy" id="299767"/>
    <lineage>
        <taxon>Bacteria</taxon>
        <taxon>Pseudomonadati</taxon>
        <taxon>Pseudomonadota</taxon>
        <taxon>Gammaproteobacteria</taxon>
        <taxon>Enterobacterales</taxon>
        <taxon>Enterobacteriaceae</taxon>
        <taxon>Enterobacter</taxon>
        <taxon>Enterobacter cloacae complex</taxon>
    </lineage>
</organism>
<protein>
    <recommendedName>
        <fullName evidence="9">Protein nucleotidyltransferase YdiU</fullName>
        <ecNumber evidence="9">2.7.7.-</ecNumber>
    </recommendedName>
    <alternativeName>
        <fullName evidence="9">Protein adenylyltransferase YdiU</fullName>
        <ecNumber evidence="9">2.7.7.108</ecNumber>
    </alternativeName>
    <alternativeName>
        <fullName evidence="9">Protein uridylyltransferase YdiU</fullName>
        <ecNumber evidence="9">2.7.7.-</ecNumber>
    </alternativeName>
</protein>
<comment type="catalytic activity">
    <reaction evidence="9">
        <text>L-histidyl-[protein] + UTP = N(tele)-(5'-uridylyl)-L-histidyl-[protein] + diphosphate</text>
        <dbReference type="Rhea" id="RHEA:83891"/>
        <dbReference type="Rhea" id="RHEA-COMP:9745"/>
        <dbReference type="Rhea" id="RHEA-COMP:20239"/>
        <dbReference type="ChEBI" id="CHEBI:29979"/>
        <dbReference type="ChEBI" id="CHEBI:33019"/>
        <dbReference type="ChEBI" id="CHEBI:46398"/>
        <dbReference type="ChEBI" id="CHEBI:233474"/>
    </reaction>
</comment>
<dbReference type="HOGENOM" id="CLU_010245_4_0_6"/>
<gene>
    <name evidence="9 11" type="primary">ydiU</name>
    <name evidence="9" type="synonym">selO</name>
    <name evidence="11" type="ORF">EcWSU1_01822</name>
</gene>
<keyword evidence="8 9" id="KW-0464">Manganese</keyword>
<dbReference type="HAMAP" id="MF_00692">
    <property type="entry name" value="SelO"/>
    <property type="match status" value="1"/>
</dbReference>
<dbReference type="KEGG" id="eec:EcWSU1_01822"/>
<evidence type="ECO:0000256" key="5">
    <source>
        <dbReference type="ARBA" id="ARBA00022741"/>
    </source>
</evidence>
<dbReference type="NCBIfam" id="NF040880">
    <property type="entry name" value="adnlytase_SelO"/>
    <property type="match status" value="1"/>
</dbReference>
<dbReference type="GO" id="GO:0000287">
    <property type="term" value="F:magnesium ion binding"/>
    <property type="evidence" value="ECO:0007669"/>
    <property type="project" value="UniProtKB-UniRule"/>
</dbReference>
<comment type="catalytic activity">
    <reaction evidence="9">
        <text>L-tyrosyl-[protein] + ATP = O-(5'-adenylyl)-L-tyrosyl-[protein] + diphosphate</text>
        <dbReference type="Rhea" id="RHEA:54288"/>
        <dbReference type="Rhea" id="RHEA-COMP:10136"/>
        <dbReference type="Rhea" id="RHEA-COMP:13846"/>
        <dbReference type="ChEBI" id="CHEBI:30616"/>
        <dbReference type="ChEBI" id="CHEBI:33019"/>
        <dbReference type="ChEBI" id="CHEBI:46858"/>
        <dbReference type="ChEBI" id="CHEBI:83624"/>
        <dbReference type="EC" id="2.7.7.108"/>
    </reaction>
</comment>
<comment type="catalytic activity">
    <reaction evidence="9">
        <text>L-seryl-[protein] + ATP = 3-O-(5'-adenylyl)-L-seryl-[protein] + diphosphate</text>
        <dbReference type="Rhea" id="RHEA:58120"/>
        <dbReference type="Rhea" id="RHEA-COMP:9863"/>
        <dbReference type="Rhea" id="RHEA-COMP:15073"/>
        <dbReference type="ChEBI" id="CHEBI:29999"/>
        <dbReference type="ChEBI" id="CHEBI:30616"/>
        <dbReference type="ChEBI" id="CHEBI:33019"/>
        <dbReference type="ChEBI" id="CHEBI:142516"/>
        <dbReference type="EC" id="2.7.7.108"/>
    </reaction>
</comment>
<dbReference type="AlphaFoldDB" id="G8LLA6"/>
<evidence type="ECO:0000313" key="12">
    <source>
        <dbReference type="Proteomes" id="UP000007838"/>
    </source>
</evidence>
<evidence type="ECO:0000256" key="4">
    <source>
        <dbReference type="ARBA" id="ARBA00022723"/>
    </source>
</evidence>
<feature type="binding site" evidence="9">
    <location>
        <position position="302"/>
    </location>
    <ligand>
        <name>Mg(2+)</name>
        <dbReference type="ChEBI" id="CHEBI:18420"/>
    </ligand>
</feature>
<dbReference type="EMBL" id="CP002886">
    <property type="protein sequence ID" value="AEW73261.1"/>
    <property type="molecule type" value="Genomic_DNA"/>
</dbReference>
<proteinExistence type="inferred from homology"/>
<evidence type="ECO:0000256" key="6">
    <source>
        <dbReference type="ARBA" id="ARBA00022840"/>
    </source>
</evidence>
<comment type="catalytic activity">
    <reaction evidence="9">
        <text>L-tyrosyl-[protein] + UTP = O-(5'-uridylyl)-L-tyrosyl-[protein] + diphosphate</text>
        <dbReference type="Rhea" id="RHEA:83887"/>
        <dbReference type="Rhea" id="RHEA-COMP:10136"/>
        <dbReference type="Rhea" id="RHEA-COMP:20238"/>
        <dbReference type="ChEBI" id="CHEBI:33019"/>
        <dbReference type="ChEBI" id="CHEBI:46398"/>
        <dbReference type="ChEBI" id="CHEBI:46858"/>
        <dbReference type="ChEBI" id="CHEBI:90602"/>
    </reaction>
</comment>
<dbReference type="Pfam" id="PF02696">
    <property type="entry name" value="SelO"/>
    <property type="match status" value="1"/>
</dbReference>
<feature type="binding site" evidence="9">
    <location>
        <position position="293"/>
    </location>
    <ligand>
        <name>Mg(2+)</name>
        <dbReference type="ChEBI" id="CHEBI:18420"/>
    </ligand>
</feature>
<comment type="similarity">
    <text evidence="1 9">Belongs to the SELO family.</text>
</comment>
<dbReference type="NCBIfam" id="NF000658">
    <property type="entry name" value="PRK00029.1"/>
    <property type="match status" value="1"/>
</dbReference>